<keyword evidence="3" id="KW-0808">Transferase</keyword>
<feature type="region of interest" description="Disordered" evidence="1">
    <location>
        <begin position="1"/>
        <end position="34"/>
    </location>
</feature>
<dbReference type="RefSeq" id="WP_189039385.1">
    <property type="nucleotide sequence ID" value="NZ_BMMP01000019.1"/>
</dbReference>
<dbReference type="Proteomes" id="UP000631535">
    <property type="component" value="Unassembled WGS sequence"/>
</dbReference>
<protein>
    <submittedName>
        <fullName evidence="3">Glycosyl transferase family 1</fullName>
    </submittedName>
</protein>
<dbReference type="Pfam" id="PF13480">
    <property type="entry name" value="Acetyltransf_6"/>
    <property type="match status" value="1"/>
</dbReference>
<evidence type="ECO:0000313" key="3">
    <source>
        <dbReference type="EMBL" id="GGO56191.1"/>
    </source>
</evidence>
<feature type="domain" description="BioF2-like acetyltransferase" evidence="2">
    <location>
        <begin position="199"/>
        <end position="341"/>
    </location>
</feature>
<name>A0ABQ2MPS7_9ACTN</name>
<evidence type="ECO:0000259" key="2">
    <source>
        <dbReference type="Pfam" id="PF13480"/>
    </source>
</evidence>
<comment type="caution">
    <text evidence="3">The sequence shown here is derived from an EMBL/GenBank/DDBJ whole genome shotgun (WGS) entry which is preliminary data.</text>
</comment>
<reference evidence="4" key="1">
    <citation type="journal article" date="2019" name="Int. J. Syst. Evol. Microbiol.">
        <title>The Global Catalogue of Microorganisms (GCM) 10K type strain sequencing project: providing services to taxonomists for standard genome sequencing and annotation.</title>
        <authorList>
            <consortium name="The Broad Institute Genomics Platform"/>
            <consortium name="The Broad Institute Genome Sequencing Center for Infectious Disease"/>
            <person name="Wu L."/>
            <person name="Ma J."/>
        </authorList>
    </citation>
    <scope>NUCLEOTIDE SEQUENCE [LARGE SCALE GENOMIC DNA]</scope>
    <source>
        <strain evidence="4">CGMCC 4.7178</strain>
    </source>
</reference>
<accession>A0ABQ2MPS7</accession>
<feature type="compositionally biased region" description="Low complexity" evidence="1">
    <location>
        <begin position="7"/>
        <end position="32"/>
    </location>
</feature>
<dbReference type="InterPro" id="IPR038740">
    <property type="entry name" value="BioF2-like_GNAT_dom"/>
</dbReference>
<organism evidence="3 4">
    <name type="scientific">Streptomyces daqingensis</name>
    <dbReference type="NCBI Taxonomy" id="1472640"/>
    <lineage>
        <taxon>Bacteria</taxon>
        <taxon>Bacillati</taxon>
        <taxon>Actinomycetota</taxon>
        <taxon>Actinomycetes</taxon>
        <taxon>Kitasatosporales</taxon>
        <taxon>Streptomycetaceae</taxon>
        <taxon>Streptomyces</taxon>
    </lineage>
</organism>
<dbReference type="GO" id="GO:0016740">
    <property type="term" value="F:transferase activity"/>
    <property type="evidence" value="ECO:0007669"/>
    <property type="project" value="UniProtKB-KW"/>
</dbReference>
<feature type="region of interest" description="Disordered" evidence="1">
    <location>
        <begin position="396"/>
        <end position="417"/>
    </location>
</feature>
<dbReference type="InterPro" id="IPR016181">
    <property type="entry name" value="Acyl_CoA_acyltransferase"/>
</dbReference>
<dbReference type="EMBL" id="BMMP01000019">
    <property type="protein sequence ID" value="GGO56191.1"/>
    <property type="molecule type" value="Genomic_DNA"/>
</dbReference>
<proteinExistence type="predicted"/>
<dbReference type="SUPFAM" id="SSF55729">
    <property type="entry name" value="Acyl-CoA N-acyltransferases (Nat)"/>
    <property type="match status" value="1"/>
</dbReference>
<gene>
    <name evidence="3" type="ORF">GCM10012287_49210</name>
</gene>
<sequence>MSTAVRTPASAGTATAAPASAKAPAAPEGTATSARLVRDPEVFGELAGQWDGLRRRSRSSTPFQSHAWLHSWWLSYGLPGRLRVVLVSRSGELVGAAPMMLTYTPLPTLVALGGGITDFSDVLLDDGDPDAAPALARALHRVARGAVVDLREVRPGAAAERLYDAWAGPRRKFRDSVCLELPGVSMDTMLERLPAPSAKRTRQKLRKIDKAGVTEHLVGPAEATAAVRTMLRLHELQWEGRGVTPEHLLPRFRAHLQRTVRKLVASGDAVLTEYRIGGETVASDISLSSEDMVCGYLYGAHPRLRAARLDITTMLLRHDAAFAESSGRGTLSLLRGTEPHKLRWQPHPVPNQRFVLARREMAPGLALHTAQILGRSLAAELVRQYAGGGGWMWRTRTAGQRSGNGRPAEGGARRTAG</sequence>
<evidence type="ECO:0000313" key="4">
    <source>
        <dbReference type="Proteomes" id="UP000631535"/>
    </source>
</evidence>
<keyword evidence="4" id="KW-1185">Reference proteome</keyword>
<evidence type="ECO:0000256" key="1">
    <source>
        <dbReference type="SAM" id="MobiDB-lite"/>
    </source>
</evidence>